<feature type="transmembrane region" description="Helical" evidence="6">
    <location>
        <begin position="126"/>
        <end position="145"/>
    </location>
</feature>
<comment type="caution">
    <text evidence="7">The sequence shown here is derived from an EMBL/GenBank/DDBJ whole genome shotgun (WGS) entry which is preliminary data.</text>
</comment>
<evidence type="ECO:0000256" key="5">
    <source>
        <dbReference type="ARBA" id="ARBA00023136"/>
    </source>
</evidence>
<name>A0ABR2IKM0_9EUKA</name>
<evidence type="ECO:0000256" key="6">
    <source>
        <dbReference type="RuleBase" id="RU361206"/>
    </source>
</evidence>
<evidence type="ECO:0000256" key="3">
    <source>
        <dbReference type="ARBA" id="ARBA00022692"/>
    </source>
</evidence>
<proteinExistence type="inferred from homology"/>
<dbReference type="PANTHER" id="PTHR13019:SF7">
    <property type="entry name" value="GOLGI APPARATUS MEMBRANE PROTEIN TVP23"/>
    <property type="match status" value="1"/>
</dbReference>
<keyword evidence="4 6" id="KW-1133">Transmembrane helix</keyword>
<dbReference type="InterPro" id="IPR008564">
    <property type="entry name" value="TVP23-like"/>
</dbReference>
<dbReference type="EMBL" id="JAPFFF010000016">
    <property type="protein sequence ID" value="KAK8864883.1"/>
    <property type="molecule type" value="Genomic_DNA"/>
</dbReference>
<keyword evidence="5 6" id="KW-0472">Membrane</keyword>
<dbReference type="Proteomes" id="UP001470230">
    <property type="component" value="Unassembled WGS sequence"/>
</dbReference>
<evidence type="ECO:0000256" key="1">
    <source>
        <dbReference type="ARBA" id="ARBA00004141"/>
    </source>
</evidence>
<organism evidence="7 8">
    <name type="scientific">Tritrichomonas musculus</name>
    <dbReference type="NCBI Taxonomy" id="1915356"/>
    <lineage>
        <taxon>Eukaryota</taxon>
        <taxon>Metamonada</taxon>
        <taxon>Parabasalia</taxon>
        <taxon>Tritrichomonadida</taxon>
        <taxon>Tritrichomonadidae</taxon>
        <taxon>Tritrichomonas</taxon>
    </lineage>
</organism>
<reference evidence="7 8" key="1">
    <citation type="submission" date="2024-04" db="EMBL/GenBank/DDBJ databases">
        <title>Tritrichomonas musculus Genome.</title>
        <authorList>
            <person name="Alves-Ferreira E."/>
            <person name="Grigg M."/>
            <person name="Lorenzi H."/>
            <person name="Galac M."/>
        </authorList>
    </citation>
    <scope>NUCLEOTIDE SEQUENCE [LARGE SCALE GENOMIC DNA]</scope>
    <source>
        <strain evidence="7 8">EAF2021</strain>
    </source>
</reference>
<evidence type="ECO:0000313" key="7">
    <source>
        <dbReference type="EMBL" id="KAK8864883.1"/>
    </source>
</evidence>
<keyword evidence="3 6" id="KW-0812">Transmembrane</keyword>
<feature type="transmembrane region" description="Helical" evidence="6">
    <location>
        <begin position="22"/>
        <end position="43"/>
    </location>
</feature>
<feature type="transmembrane region" description="Helical" evidence="6">
    <location>
        <begin position="48"/>
        <end position="64"/>
    </location>
</feature>
<feature type="transmembrane region" description="Helical" evidence="6">
    <location>
        <begin position="152"/>
        <end position="172"/>
    </location>
</feature>
<evidence type="ECO:0000313" key="8">
    <source>
        <dbReference type="Proteomes" id="UP001470230"/>
    </source>
</evidence>
<sequence length="213" mass="24798">MDDSVSAAIQKRKGNFLERHSLLIYFITKLSPIFIFYMCYLFVKDSSLSILICFISFLLEFIYIKDHLSIQLIGLRFSFEATEEGIGQKDQESINMQSNINNNGIIHFYSKPAPFVPQTTLSNSFWIGYFLSIIIFIFSGIYCFFKRKFALFFLAIIEAFVQIVTTSLFIAAHEMKRNEENMIVRNSYDDEKVEFQLVGDEENQTQSVKNENI</sequence>
<gene>
    <name evidence="7" type="ORF">M9Y10_010410</name>
</gene>
<accession>A0ABR2IKM0</accession>
<protein>
    <recommendedName>
        <fullName evidence="6">Golgi apparatus membrane protein TVP23 homolog</fullName>
    </recommendedName>
</protein>
<evidence type="ECO:0000256" key="4">
    <source>
        <dbReference type="ARBA" id="ARBA00022989"/>
    </source>
</evidence>
<dbReference type="Pfam" id="PF05832">
    <property type="entry name" value="DUF846"/>
    <property type="match status" value="1"/>
</dbReference>
<dbReference type="PANTHER" id="PTHR13019">
    <property type="entry name" value="GOLGI APPARATUS MEMBRANE PROTEIN TVP23"/>
    <property type="match status" value="1"/>
</dbReference>
<evidence type="ECO:0000256" key="2">
    <source>
        <dbReference type="ARBA" id="ARBA00005467"/>
    </source>
</evidence>
<keyword evidence="8" id="KW-1185">Reference proteome</keyword>
<comment type="subcellular location">
    <subcellularLocation>
        <location evidence="1 6">Membrane</location>
        <topology evidence="1 6">Multi-pass membrane protein</topology>
    </subcellularLocation>
</comment>
<comment type="similarity">
    <text evidence="2 6">Belongs to the TVP23 family.</text>
</comment>